<organism evidence="1 2">
    <name type="scientific">Algoriphagus boritolerans DSM 17298 = JCM 18970</name>
    <dbReference type="NCBI Taxonomy" id="1120964"/>
    <lineage>
        <taxon>Bacteria</taxon>
        <taxon>Pseudomonadati</taxon>
        <taxon>Bacteroidota</taxon>
        <taxon>Cytophagia</taxon>
        <taxon>Cytophagales</taxon>
        <taxon>Cyclobacteriaceae</taxon>
        <taxon>Algoriphagus</taxon>
    </lineage>
</organism>
<protein>
    <submittedName>
        <fullName evidence="1">Trypsin-like peptidase domain-containing protein</fullName>
    </submittedName>
</protein>
<evidence type="ECO:0000313" key="2">
    <source>
        <dbReference type="Proteomes" id="UP000236736"/>
    </source>
</evidence>
<proteinExistence type="predicted"/>
<name>A0A1H5UZH7_9BACT</name>
<dbReference type="AlphaFoldDB" id="A0A1H5UZH7"/>
<accession>A0A1H5UZH7</accession>
<gene>
    <name evidence="1" type="ORF">SAMN03080598_01500</name>
</gene>
<reference evidence="2" key="1">
    <citation type="submission" date="2016-10" db="EMBL/GenBank/DDBJ databases">
        <authorList>
            <person name="Varghese N."/>
            <person name="Submissions S."/>
        </authorList>
    </citation>
    <scope>NUCLEOTIDE SEQUENCE [LARGE SCALE GENOMIC DNA]</scope>
    <source>
        <strain evidence="2">DSM 17298</strain>
    </source>
</reference>
<dbReference type="EMBL" id="FNVR01000005">
    <property type="protein sequence ID" value="SEF80423.1"/>
    <property type="molecule type" value="Genomic_DNA"/>
</dbReference>
<dbReference type="SUPFAM" id="SSF50494">
    <property type="entry name" value="Trypsin-like serine proteases"/>
    <property type="match status" value="1"/>
</dbReference>
<dbReference type="Proteomes" id="UP000236736">
    <property type="component" value="Unassembled WGS sequence"/>
</dbReference>
<evidence type="ECO:0000313" key="1">
    <source>
        <dbReference type="EMBL" id="SEF80423.1"/>
    </source>
</evidence>
<dbReference type="STRING" id="1120964.GCA_001313265_07148"/>
<dbReference type="Gene3D" id="2.40.10.120">
    <property type="match status" value="1"/>
</dbReference>
<sequence length="309" mass="35014">MKIDSLGIKEALKLKWQQLMFVNAIQKVSGFTRAIHSISRNFGSTKIERGAATLFFVNQDGWALTCKHVAQWLSQADAINKKYVQYQTDSQNLTTGQRKALAKRMGFDESKVAEMIVTFVDCVDHISNIRFFLHPEYDLALLKFEGFEKVSTSGNPIFLKEDQRAQPGEMLGRLGFPFPEFSNFQLNQEKDCLEWLKTGQTRSPRFPIEGMLTRFLGDKNGKVYGIEMSTPGLRGQSGGPLFDSEGRVVGMQSRTKHLHLGFDLEEKEVIAHGKVKKVNDYAFIHLGECIHVSVIKDFLRKNQVIFAEG</sequence>
<dbReference type="InterPro" id="IPR009003">
    <property type="entry name" value="Peptidase_S1_PA"/>
</dbReference>
<dbReference type="Pfam" id="PF13365">
    <property type="entry name" value="Trypsin_2"/>
    <property type="match status" value="1"/>
</dbReference>
<keyword evidence="2" id="KW-1185">Reference proteome</keyword>